<feature type="signal peptide" evidence="14">
    <location>
        <begin position="1"/>
        <end position="24"/>
    </location>
</feature>
<comment type="subunit">
    <text evidence="13">Interacts with OGDH and DLST; this interaction maintains the functional lipoylation of the 2-oxoglutarate dehydrogenase complex.</text>
</comment>
<evidence type="ECO:0000259" key="15">
    <source>
        <dbReference type="Pfam" id="PF00561"/>
    </source>
</evidence>
<dbReference type="Proteomes" id="UP001108280">
    <property type="component" value="Chromosome 4"/>
</dbReference>
<sequence length="307" mass="33779">MLRWARAWRVPRGRLGASFLRCLAVPVVHSSGRSSGQGNADPRPLPLSYNLLDGDATLPAIVLLHGLFGSKTNFSSIAKVMVRRTGRRVLTVDARNHGDSPHSPDASYEAMSQDIQDLLSKLSLVPCVLIGHSMGGKTAMHLALQRPDVVERLVAVDISPIGTTPGSYIGSYIAAMKAIDIPENVPHSQARKLVDEQLSSTVKDPAIRQFLLTNLVRVDRRFSWRVNLEALAQHLDKILTFPQQCESYLGPTLFLIGGNSTYVKPSHHSEIRRLFPQAQIQTVPNAGHWVPNDKPQDFMDAISSFLA</sequence>
<comment type="catalytic activity">
    <reaction evidence="11">
        <text>1-octadecanoyl-2-(5Z,8Z,11Z,14Z-eicosatetraenoyl)-sn-glycerol + H2O = 2-(5Z,8Z,11Z,14Z-eicosatetraenoyl)-glycerol + octadecanoate + H(+)</text>
        <dbReference type="Rhea" id="RHEA:38507"/>
        <dbReference type="ChEBI" id="CHEBI:15377"/>
        <dbReference type="ChEBI" id="CHEBI:15378"/>
        <dbReference type="ChEBI" id="CHEBI:25629"/>
        <dbReference type="ChEBI" id="CHEBI:52392"/>
        <dbReference type="ChEBI" id="CHEBI:75728"/>
    </reaction>
</comment>
<evidence type="ECO:0000313" key="16">
    <source>
        <dbReference type="Ensembl" id="ENSCGRP00001023752.1"/>
    </source>
</evidence>
<evidence type="ECO:0000256" key="9">
    <source>
        <dbReference type="ARBA" id="ARBA00048504"/>
    </source>
</evidence>
<dbReference type="PRINTS" id="PR00412">
    <property type="entry name" value="EPOXHYDRLASE"/>
</dbReference>
<dbReference type="OrthoDB" id="8119704at2759"/>
<evidence type="ECO:0000256" key="10">
    <source>
        <dbReference type="ARBA" id="ARBA00048513"/>
    </source>
</evidence>
<dbReference type="Proteomes" id="UP000694386">
    <property type="component" value="Unplaced"/>
</dbReference>
<dbReference type="SUPFAM" id="SSF53474">
    <property type="entry name" value="alpha/beta-Hydrolases"/>
    <property type="match status" value="1"/>
</dbReference>
<comment type="catalytic activity">
    <reaction evidence="6">
        <text>a 1,3-diacyl-sn-glycerol + H2O = a 1-acyl-sn-glycerol + a fatty acid + H(+)</text>
        <dbReference type="Rhea" id="RHEA:38503"/>
        <dbReference type="ChEBI" id="CHEBI:15377"/>
        <dbReference type="ChEBI" id="CHEBI:15378"/>
        <dbReference type="ChEBI" id="CHEBI:28868"/>
        <dbReference type="ChEBI" id="CHEBI:64683"/>
        <dbReference type="ChEBI" id="CHEBI:77272"/>
    </reaction>
</comment>
<keyword evidence="2" id="KW-0378">Hydrolase</keyword>
<evidence type="ECO:0000256" key="3">
    <source>
        <dbReference type="ARBA" id="ARBA00026104"/>
    </source>
</evidence>
<dbReference type="GO" id="GO:0045252">
    <property type="term" value="C:oxoglutarate dehydrogenase complex"/>
    <property type="evidence" value="ECO:0007669"/>
    <property type="project" value="Ensembl"/>
</dbReference>
<evidence type="ECO:0000256" key="1">
    <source>
        <dbReference type="ARBA" id="ARBA00008645"/>
    </source>
</evidence>
<comment type="catalytic activity">
    <reaction evidence="10">
        <text>1-octadecanoyl-2-(9Z-octadecenoyl)-sn-glycerol + H2O = 2-(9Z-octadecenoyl)-glycerol + octadecanoate + H(+)</text>
        <dbReference type="Rhea" id="RHEA:77103"/>
        <dbReference type="ChEBI" id="CHEBI:15377"/>
        <dbReference type="ChEBI" id="CHEBI:15378"/>
        <dbReference type="ChEBI" id="CHEBI:25629"/>
        <dbReference type="ChEBI" id="CHEBI:73990"/>
        <dbReference type="ChEBI" id="CHEBI:75468"/>
    </reaction>
</comment>
<dbReference type="EC" id="3.1.1.116" evidence="3"/>
<dbReference type="GO" id="GO:0016298">
    <property type="term" value="F:lipase activity"/>
    <property type="evidence" value="ECO:0007669"/>
    <property type="project" value="Ensembl"/>
</dbReference>
<evidence type="ECO:0000256" key="4">
    <source>
        <dbReference type="ARBA" id="ARBA00042703"/>
    </source>
</evidence>
<organism evidence="16 17">
    <name type="scientific">Cricetulus griseus</name>
    <name type="common">Chinese hamster</name>
    <name type="synonym">Cricetulus barabensis griseus</name>
    <dbReference type="NCBI Taxonomy" id="10029"/>
    <lineage>
        <taxon>Eukaryota</taxon>
        <taxon>Metazoa</taxon>
        <taxon>Chordata</taxon>
        <taxon>Craniata</taxon>
        <taxon>Vertebrata</taxon>
        <taxon>Euteleostomi</taxon>
        <taxon>Mammalia</taxon>
        <taxon>Eutheria</taxon>
        <taxon>Euarchontoglires</taxon>
        <taxon>Glires</taxon>
        <taxon>Rodentia</taxon>
        <taxon>Myomorpha</taxon>
        <taxon>Muroidea</taxon>
        <taxon>Cricetidae</taxon>
        <taxon>Cricetinae</taxon>
        <taxon>Cricetulus</taxon>
    </lineage>
</organism>
<feature type="chain" id="PRO_5044594399" description="sn-1-specific diacylglycerol lipase ABHD11" evidence="14">
    <location>
        <begin position="25"/>
        <end position="307"/>
    </location>
</feature>
<dbReference type="InterPro" id="IPR029058">
    <property type="entry name" value="AB_hydrolase_fold"/>
</dbReference>
<dbReference type="AlphaFoldDB" id="A0A3L7HLP5"/>
<comment type="function">
    <text evidence="12">Catalyzes the hydrolysis of diacylglycerol in vitro and may function as a key regulator in lipid metabolism, namely by regulating the intracellular levels of diacylglycerol. 1,2-diacyl-sn-glycerols are the preferred substrate over 1,3-diacyl-sn-glycerols. The enzyme hydrolyzes stearate in preference to palmitate from the sn-1 position of 1,2-diacyl-sn-glycerols. Maintains the functional lipoylation of the 2-oxoglutarate dehydrogenase complex (OGDHc) through its interaction with the OGDHc by preventing the formation of lipoyl adducts. In addition, is also required for the expansion and differentiation of embryonic stem cells (ESCs).</text>
</comment>
<dbReference type="GO" id="GO:0005759">
    <property type="term" value="C:mitochondrial matrix"/>
    <property type="evidence" value="ECO:0007669"/>
    <property type="project" value="Ensembl"/>
</dbReference>
<comment type="similarity">
    <text evidence="1">Belongs to the AB hydrolase superfamily.</text>
</comment>
<dbReference type="Gene3D" id="3.40.50.1820">
    <property type="entry name" value="alpha/beta hydrolase"/>
    <property type="match status" value="1"/>
</dbReference>
<dbReference type="InterPro" id="IPR000073">
    <property type="entry name" value="AB_hydrolase_1"/>
</dbReference>
<comment type="catalytic activity">
    <reaction evidence="9">
        <text>1,2-didecanoylglycerol + H2O = decanoylglycerol + decanoate + H(+)</text>
        <dbReference type="Rhea" id="RHEA:48596"/>
        <dbReference type="ChEBI" id="CHEBI:11152"/>
        <dbReference type="ChEBI" id="CHEBI:15377"/>
        <dbReference type="ChEBI" id="CHEBI:15378"/>
        <dbReference type="ChEBI" id="CHEBI:27689"/>
        <dbReference type="ChEBI" id="CHEBI:90605"/>
    </reaction>
</comment>
<dbReference type="PRINTS" id="PR00111">
    <property type="entry name" value="ABHYDROLASE"/>
</dbReference>
<dbReference type="KEGG" id="cge:100766777"/>
<feature type="domain" description="AB hydrolase-1" evidence="15">
    <location>
        <begin position="59"/>
        <end position="292"/>
    </location>
</feature>
<dbReference type="InterPro" id="IPR000639">
    <property type="entry name" value="Epox_hydrolase-like"/>
</dbReference>
<protein>
    <recommendedName>
        <fullName evidence="7">sn-1-specific diacylglycerol lipase ABHD11</fullName>
        <ecNumber evidence="3">3.1.1.116</ecNumber>
    </recommendedName>
    <alternativeName>
        <fullName evidence="4">Alpha/beta hydrolase domain-containing protein 11</fullName>
    </alternativeName>
</protein>
<name>A0A3L7HLP5_CRIGR</name>
<dbReference type="PANTHER" id="PTHR46118">
    <property type="entry name" value="PROTEIN ABHD11"/>
    <property type="match status" value="1"/>
</dbReference>
<evidence type="ECO:0000256" key="6">
    <source>
        <dbReference type="ARBA" id="ARBA00043742"/>
    </source>
</evidence>
<accession>A0A3L7HLP5</accession>
<evidence type="ECO:0000256" key="14">
    <source>
        <dbReference type="SAM" id="SignalP"/>
    </source>
</evidence>
<dbReference type="GeneID" id="100766777"/>
<reference evidence="16" key="4">
    <citation type="submission" date="2025-05" db="UniProtKB">
        <authorList>
            <consortium name="Ensembl"/>
        </authorList>
    </citation>
    <scope>IDENTIFICATION</scope>
</reference>
<keyword evidence="14" id="KW-0732">Signal</keyword>
<dbReference type="RefSeq" id="XP_027271958.1">
    <property type="nucleotide sequence ID" value="XM_027416157.2"/>
</dbReference>
<dbReference type="FunFam" id="3.40.50.1820:FF:000039">
    <property type="entry name" value="Esterase ybfF"/>
    <property type="match status" value="1"/>
</dbReference>
<reference evidence="19" key="3">
    <citation type="submission" date="2025-04" db="UniProtKB">
        <authorList>
            <consortium name="RefSeq"/>
        </authorList>
    </citation>
    <scope>IDENTIFICATION</scope>
    <source>
        <strain evidence="19">17A/GY</strain>
        <tissue evidence="19">Liver</tissue>
    </source>
</reference>
<reference evidence="18" key="2">
    <citation type="journal article" date="2020" name="Biotechnol. Bioeng.">
        <title>Chromosome-scale scaffolds for the Chinese hamster reference genome assembly to facilitate the study of the CHO epigenome.</title>
        <authorList>
            <person name="Hilliard W."/>
            <person name="MacDonald M."/>
            <person name="Lee K.H."/>
        </authorList>
    </citation>
    <scope>NUCLEOTIDE SEQUENCE [LARGE SCALE GENOMIC DNA]</scope>
    <source>
        <strain evidence="18">17A/GY</strain>
    </source>
</reference>
<comment type="catalytic activity">
    <reaction evidence="5">
        <text>a 1,2-diacyl-sn-glycerol + H2O = a 2-acylglycerol + a fatty acid + H(+)</text>
        <dbReference type="Rhea" id="RHEA:33275"/>
        <dbReference type="ChEBI" id="CHEBI:15377"/>
        <dbReference type="ChEBI" id="CHEBI:15378"/>
        <dbReference type="ChEBI" id="CHEBI:17389"/>
        <dbReference type="ChEBI" id="CHEBI:17815"/>
        <dbReference type="ChEBI" id="CHEBI:28868"/>
        <dbReference type="EC" id="3.1.1.116"/>
    </reaction>
</comment>
<dbReference type="GeneTree" id="ENSGT00390000015880"/>
<evidence type="ECO:0000256" key="8">
    <source>
        <dbReference type="ARBA" id="ARBA00048283"/>
    </source>
</evidence>
<evidence type="ECO:0000256" key="12">
    <source>
        <dbReference type="ARBA" id="ARBA00057995"/>
    </source>
</evidence>
<evidence type="ECO:0000256" key="2">
    <source>
        <dbReference type="ARBA" id="ARBA00022801"/>
    </source>
</evidence>
<evidence type="ECO:0000313" key="19">
    <source>
        <dbReference type="RefSeq" id="XP_027271958.1"/>
    </source>
</evidence>
<evidence type="ECO:0000256" key="13">
    <source>
        <dbReference type="ARBA" id="ARBA00063553"/>
    </source>
</evidence>
<evidence type="ECO:0000256" key="7">
    <source>
        <dbReference type="ARBA" id="ARBA00044064"/>
    </source>
</evidence>
<dbReference type="CTD" id="83451"/>
<dbReference type="GO" id="GO:0052689">
    <property type="term" value="F:carboxylic ester hydrolase activity"/>
    <property type="evidence" value="ECO:0007669"/>
    <property type="project" value="TreeGrafter"/>
</dbReference>
<evidence type="ECO:0000313" key="17">
    <source>
        <dbReference type="Proteomes" id="UP000694386"/>
    </source>
</evidence>
<comment type="catalytic activity">
    <reaction evidence="8">
        <text>1-octadecanoyl-2-(4Z,7Z,10Z,13Z,16Z,19Z-docosahexaenoyl)-sn-glycerol + H2O = 2-(4Z,7Z,10Z,13Z,16Z,19Z-docosahexaenoyl)-glycerol + octadecanoate + H(+)</text>
        <dbReference type="Rhea" id="RHEA:77107"/>
        <dbReference type="ChEBI" id="CHEBI:15377"/>
        <dbReference type="ChEBI" id="CHEBI:15378"/>
        <dbReference type="ChEBI" id="CHEBI:25629"/>
        <dbReference type="ChEBI" id="CHEBI:77129"/>
        <dbReference type="ChEBI" id="CHEBI:186738"/>
    </reaction>
</comment>
<evidence type="ECO:0000256" key="5">
    <source>
        <dbReference type="ARBA" id="ARBA00043667"/>
    </source>
</evidence>
<reference evidence="18" key="1">
    <citation type="journal article" date="2018" name="Biotechnol. Bioeng.">
        <title>A reference genome of the Chinese hamster based on a hybrid assembly strategy.</title>
        <authorList>
            <person name="Rupp O."/>
            <person name="MacDonald M.L."/>
            <person name="Li S."/>
            <person name="Dhiman H."/>
            <person name="Polson S."/>
            <person name="Griep S."/>
            <person name="Heffner K."/>
            <person name="Hernandez I."/>
            <person name="Brinkrolf K."/>
            <person name="Jadhav V."/>
            <person name="Samoudi M."/>
            <person name="Hao H."/>
            <person name="Kingham B."/>
            <person name="Goesmann A."/>
            <person name="Betenbaugh M.J."/>
            <person name="Lewis N.E."/>
            <person name="Borth N."/>
            <person name="Lee K.H."/>
        </authorList>
    </citation>
    <scope>NUCLEOTIDE SEQUENCE [LARGE SCALE GENOMIC DNA]</scope>
    <source>
        <strain evidence="18">17A/GY</strain>
    </source>
</reference>
<dbReference type="Pfam" id="PF00561">
    <property type="entry name" value="Abhydrolase_1"/>
    <property type="match status" value="1"/>
</dbReference>
<proteinExistence type="inferred from homology"/>
<dbReference type="PANTHER" id="PTHR46118:SF4">
    <property type="entry name" value="PROTEIN ABHD11"/>
    <property type="match status" value="1"/>
</dbReference>
<keyword evidence="18" id="KW-1185">Reference proteome</keyword>
<dbReference type="Ensembl" id="ENSCGRT00001027998.1">
    <property type="protein sequence ID" value="ENSCGRP00001023752.1"/>
    <property type="gene ID" value="ENSCGRG00001021891.1"/>
</dbReference>
<evidence type="ECO:0000256" key="11">
    <source>
        <dbReference type="ARBA" id="ARBA00048919"/>
    </source>
</evidence>
<gene>
    <name evidence="16 19" type="primary">Abhd11</name>
</gene>
<evidence type="ECO:0000313" key="18">
    <source>
        <dbReference type="Proteomes" id="UP001108280"/>
    </source>
</evidence>